<accession>A0A1U7V9Q8</accession>
<keyword evidence="8" id="KW-0274">FAD</keyword>
<dbReference type="GO" id="GO:0071949">
    <property type="term" value="F:FAD binding"/>
    <property type="evidence" value="ECO:0007669"/>
    <property type="project" value="InterPro"/>
</dbReference>
<dbReference type="InterPro" id="IPR036318">
    <property type="entry name" value="FAD-bd_PCMH-like_sf"/>
</dbReference>
<dbReference type="GO" id="GO:0042179">
    <property type="term" value="P:nicotine biosynthetic process"/>
    <property type="evidence" value="ECO:0007669"/>
    <property type="project" value="UniProtKB-UniPathway"/>
</dbReference>
<keyword evidence="16" id="KW-1185">Reference proteome</keyword>
<dbReference type="InterPro" id="IPR016169">
    <property type="entry name" value="FAD-bd_PCMH_sub2"/>
</dbReference>
<proteinExistence type="inferred from homology"/>
<dbReference type="Gene3D" id="3.40.462.20">
    <property type="match status" value="1"/>
</dbReference>
<dbReference type="Gene3D" id="3.30.465.10">
    <property type="match status" value="2"/>
</dbReference>
<evidence type="ECO:0000256" key="1">
    <source>
        <dbReference type="ARBA" id="ARBA00001974"/>
    </source>
</evidence>
<name>A0A1U7V9Q8_NICSY</name>
<evidence type="ECO:0000256" key="9">
    <source>
        <dbReference type="ARBA" id="ARBA00023002"/>
    </source>
</evidence>
<organism evidence="16 17">
    <name type="scientific">Nicotiana sylvestris</name>
    <name type="common">Wood tobacco</name>
    <name type="synonym">South American tobacco</name>
    <dbReference type="NCBI Taxonomy" id="4096"/>
    <lineage>
        <taxon>Eukaryota</taxon>
        <taxon>Viridiplantae</taxon>
        <taxon>Streptophyta</taxon>
        <taxon>Embryophyta</taxon>
        <taxon>Tracheophyta</taxon>
        <taxon>Spermatophyta</taxon>
        <taxon>Magnoliopsida</taxon>
        <taxon>eudicotyledons</taxon>
        <taxon>Gunneridae</taxon>
        <taxon>Pentapetalae</taxon>
        <taxon>asterids</taxon>
        <taxon>lamiids</taxon>
        <taxon>Solanales</taxon>
        <taxon>Solanaceae</taxon>
        <taxon>Nicotianoideae</taxon>
        <taxon>Nicotianeae</taxon>
        <taxon>Nicotiana</taxon>
    </lineage>
</organism>
<dbReference type="InterPro" id="IPR006094">
    <property type="entry name" value="Oxid_FAD_bind_N"/>
</dbReference>
<evidence type="ECO:0000256" key="12">
    <source>
        <dbReference type="ARBA" id="ARBA00034114"/>
    </source>
</evidence>
<dbReference type="KEGG" id="nsy:104216430"/>
<evidence type="ECO:0000259" key="15">
    <source>
        <dbReference type="PROSITE" id="PS51387"/>
    </source>
</evidence>
<evidence type="ECO:0000256" key="2">
    <source>
        <dbReference type="ARBA" id="ARBA00004116"/>
    </source>
</evidence>
<dbReference type="PROSITE" id="PS51387">
    <property type="entry name" value="FAD_PCMH"/>
    <property type="match status" value="1"/>
</dbReference>
<feature type="domain" description="FAD-binding PCMH-type" evidence="15">
    <location>
        <begin position="67"/>
        <end position="237"/>
    </location>
</feature>
<comment type="cofactor">
    <cofactor evidence="1">
        <name>FAD</name>
        <dbReference type="ChEBI" id="CHEBI:57692"/>
    </cofactor>
</comment>
<evidence type="ECO:0000256" key="10">
    <source>
        <dbReference type="ARBA" id="ARBA00023157"/>
    </source>
</evidence>
<comment type="pathway">
    <text evidence="12">Alkaloid biosynthesis; nicotine biosynthesis.</text>
</comment>
<evidence type="ECO:0000256" key="6">
    <source>
        <dbReference type="ARBA" id="ARBA00022630"/>
    </source>
</evidence>
<dbReference type="RefSeq" id="XP_009764767.1">
    <property type="nucleotide sequence ID" value="XM_009766465.1"/>
</dbReference>
<dbReference type="GO" id="GO:0009820">
    <property type="term" value="P:alkaloid metabolic process"/>
    <property type="evidence" value="ECO:0007669"/>
    <property type="project" value="UniProtKB-KW"/>
</dbReference>
<evidence type="ECO:0000256" key="3">
    <source>
        <dbReference type="ARBA" id="ARBA00005466"/>
    </source>
</evidence>
<dbReference type="SUPFAM" id="SSF56176">
    <property type="entry name" value="FAD-binding/transporter-associated domain-like"/>
    <property type="match status" value="1"/>
</dbReference>
<protein>
    <submittedName>
        <fullName evidence="17">LOW QUALITY PROTEIN: cannabidiolic acid synthase-like 1</fullName>
    </submittedName>
</protein>
<feature type="chain" id="PRO_5010523486" evidence="14">
    <location>
        <begin position="26"/>
        <end position="409"/>
    </location>
</feature>
<keyword evidence="4" id="KW-0926">Vacuole</keyword>
<dbReference type="InterPro" id="IPR012951">
    <property type="entry name" value="BBE"/>
</dbReference>
<dbReference type="InterPro" id="IPR016167">
    <property type="entry name" value="FAD-bd_PCMH_sub1"/>
</dbReference>
<dbReference type="Gene3D" id="3.30.43.10">
    <property type="entry name" value="Uridine Diphospho-n-acetylenolpyruvylglucosamine Reductase, domain 2"/>
    <property type="match status" value="1"/>
</dbReference>
<dbReference type="STRING" id="4096.A0A1U7V9Q8"/>
<evidence type="ECO:0000256" key="7">
    <source>
        <dbReference type="ARBA" id="ARBA00022729"/>
    </source>
</evidence>
<evidence type="ECO:0000256" key="13">
    <source>
        <dbReference type="ARBA" id="ARBA00045734"/>
    </source>
</evidence>
<evidence type="ECO:0000313" key="17">
    <source>
        <dbReference type="RefSeq" id="XP_009764767.1"/>
    </source>
</evidence>
<dbReference type="GO" id="GO:0005773">
    <property type="term" value="C:vacuole"/>
    <property type="evidence" value="ECO:0007669"/>
    <property type="project" value="UniProtKB-SubCell"/>
</dbReference>
<evidence type="ECO:0000256" key="8">
    <source>
        <dbReference type="ARBA" id="ARBA00022827"/>
    </source>
</evidence>
<evidence type="ECO:0000256" key="5">
    <source>
        <dbReference type="ARBA" id="ARBA00022589"/>
    </source>
</evidence>
<dbReference type="AlphaFoldDB" id="A0A1U7V9Q8"/>
<dbReference type="GeneID" id="104216430"/>
<evidence type="ECO:0000313" key="16">
    <source>
        <dbReference type="Proteomes" id="UP000189701"/>
    </source>
</evidence>
<reference evidence="16" key="1">
    <citation type="journal article" date="2013" name="Genome Biol.">
        <title>Reference genomes and transcriptomes of Nicotiana sylvestris and Nicotiana tomentosiformis.</title>
        <authorList>
            <person name="Sierro N."/>
            <person name="Battey J.N."/>
            <person name="Ouadi S."/>
            <person name="Bovet L."/>
            <person name="Goepfert S."/>
            <person name="Bakaher N."/>
            <person name="Peitsch M.C."/>
            <person name="Ivanov N.V."/>
        </authorList>
    </citation>
    <scope>NUCLEOTIDE SEQUENCE [LARGE SCALE GENOMIC DNA]</scope>
</reference>
<dbReference type="eggNOG" id="ENOG502QVGN">
    <property type="taxonomic scope" value="Eukaryota"/>
</dbReference>
<dbReference type="UniPathway" id="UPA00107"/>
<evidence type="ECO:0000256" key="4">
    <source>
        <dbReference type="ARBA" id="ARBA00022554"/>
    </source>
</evidence>
<dbReference type="Proteomes" id="UP000189701">
    <property type="component" value="Unplaced"/>
</dbReference>
<keyword evidence="10" id="KW-1015">Disulfide bond</keyword>
<dbReference type="PROSITE" id="PS00862">
    <property type="entry name" value="OX2_COVAL_FAD"/>
    <property type="match status" value="1"/>
</dbReference>
<dbReference type="PANTHER" id="PTHR32448">
    <property type="entry name" value="OS08G0158400 PROTEIN"/>
    <property type="match status" value="1"/>
</dbReference>
<keyword evidence="11" id="KW-0325">Glycoprotein</keyword>
<keyword evidence="9" id="KW-0560">Oxidoreductase</keyword>
<comment type="function">
    <text evidence="13">Involved in the biosynthesis of pyridine alkaloid natural products, leading mainly to the production of anabasine, anatabine, nicotine and nornicotine, effective deterrents against herbivores with antiparasitic and pesticide properties (neurotoxins); nornicotine serves as the precursor in the synthesis of the carcinogen compound N'-nitrosonornicotine (NNN). Catalyzes a late oxidation step subsequent to the pyridine ring condensation reaction in the biosynthesis of alkaloids.</text>
</comment>
<comment type="subcellular location">
    <subcellularLocation>
        <location evidence="2">Vacuole</location>
    </subcellularLocation>
</comment>
<keyword evidence="6" id="KW-0285">Flavoprotein</keyword>
<keyword evidence="5" id="KW-0017">Alkaloid metabolism</keyword>
<dbReference type="GO" id="GO:0016491">
    <property type="term" value="F:oxidoreductase activity"/>
    <property type="evidence" value="ECO:0007669"/>
    <property type="project" value="UniProtKB-KW"/>
</dbReference>
<dbReference type="Pfam" id="PF01565">
    <property type="entry name" value="FAD_binding_4"/>
    <property type="match status" value="1"/>
</dbReference>
<sequence length="409" mass="45896">MMISWLFYLSLLVFSSSLCAASADAQEKFLQCLYVSNQKHSIYTPNNKSYSSVLQFSLQNLRFNTTKTPKPLVIVTPVSEAEIQRVILCAKESSIHIRVCSGGHDHEGLSYVSEVPFVLIDLIDHRNITINIDDKTAWVETGSTLGELYHKISKKSKTLGFPAGICPTVGVGGHISGGGTGVMLRKYGLAADNVIDARLIDADGRILDRKSMGEDLFWAIRGGGGFPRGESLDVLISRGLPPTLYSKAKPDYVQKPISVQQLEGIWDFFNAGEAKFEQIISTPYGGRMDEISEYELPFPHRVGNLYEIQYLTFWDEEGEEEAERHISWMRRLYAHMEPFVSASPRAAYINYRDLDIGVNNKKGNTSYAQAKVSGIKYFKINFDRLVQVKTKVDPSNFFRNEQSIPPLVE</sequence>
<gene>
    <name evidence="17" type="primary">LOC104216430</name>
</gene>
<dbReference type="Pfam" id="PF08031">
    <property type="entry name" value="BBE"/>
    <property type="match status" value="1"/>
</dbReference>
<feature type="signal peptide" evidence="14">
    <location>
        <begin position="1"/>
        <end position="25"/>
    </location>
</feature>
<evidence type="ECO:0000256" key="11">
    <source>
        <dbReference type="ARBA" id="ARBA00023180"/>
    </source>
</evidence>
<evidence type="ECO:0000256" key="14">
    <source>
        <dbReference type="SAM" id="SignalP"/>
    </source>
</evidence>
<comment type="similarity">
    <text evidence="3">Belongs to the oxygen-dependent FAD-linked oxidoreductase family.</text>
</comment>
<keyword evidence="7 14" id="KW-0732">Signal</keyword>
<dbReference type="InterPro" id="IPR016166">
    <property type="entry name" value="FAD-bd_PCMH"/>
</dbReference>
<reference evidence="17" key="2">
    <citation type="submission" date="2025-08" db="UniProtKB">
        <authorList>
            <consortium name="RefSeq"/>
        </authorList>
    </citation>
    <scope>IDENTIFICATION</scope>
    <source>
        <tissue evidence="17">Leaf</tissue>
    </source>
</reference>
<dbReference type="InterPro" id="IPR006093">
    <property type="entry name" value="Oxy_OxRdtase_FAD_BS"/>
</dbReference>